<evidence type="ECO:0000313" key="2">
    <source>
        <dbReference type="Proteomes" id="UP000193411"/>
    </source>
</evidence>
<gene>
    <name evidence="1" type="ORF">BCR44DRAFT_344395</name>
</gene>
<dbReference type="AlphaFoldDB" id="A0A1Y2HE97"/>
<name>A0A1Y2HE97_9FUNG</name>
<dbReference type="Proteomes" id="UP000193411">
    <property type="component" value="Unassembled WGS sequence"/>
</dbReference>
<organism evidence="1 2">
    <name type="scientific">Catenaria anguillulae PL171</name>
    <dbReference type="NCBI Taxonomy" id="765915"/>
    <lineage>
        <taxon>Eukaryota</taxon>
        <taxon>Fungi</taxon>
        <taxon>Fungi incertae sedis</taxon>
        <taxon>Blastocladiomycota</taxon>
        <taxon>Blastocladiomycetes</taxon>
        <taxon>Blastocladiales</taxon>
        <taxon>Catenariaceae</taxon>
        <taxon>Catenaria</taxon>
    </lineage>
</organism>
<proteinExistence type="predicted"/>
<protein>
    <submittedName>
        <fullName evidence="1">Uncharacterized protein</fullName>
    </submittedName>
</protein>
<comment type="caution">
    <text evidence="1">The sequence shown here is derived from an EMBL/GenBank/DDBJ whole genome shotgun (WGS) entry which is preliminary data.</text>
</comment>
<keyword evidence="2" id="KW-1185">Reference proteome</keyword>
<dbReference type="EMBL" id="MCFL01000048">
    <property type="protein sequence ID" value="ORZ32334.1"/>
    <property type="molecule type" value="Genomic_DNA"/>
</dbReference>
<sequence>MDLDSRNLDVGSSSLAPLKRRLLPHSHSLQKQPSNTKCTRIYVCWASRCVYTNFTVPTDSFHTAHNLGILASASSFNFFLLIVTENLVVPYHARQAAKE</sequence>
<evidence type="ECO:0000313" key="1">
    <source>
        <dbReference type="EMBL" id="ORZ32334.1"/>
    </source>
</evidence>
<accession>A0A1Y2HE97</accession>
<reference evidence="1 2" key="1">
    <citation type="submission" date="2016-07" db="EMBL/GenBank/DDBJ databases">
        <title>Pervasive Adenine N6-methylation of Active Genes in Fungi.</title>
        <authorList>
            <consortium name="DOE Joint Genome Institute"/>
            <person name="Mondo S.J."/>
            <person name="Dannebaum R.O."/>
            <person name="Kuo R.C."/>
            <person name="Labutti K."/>
            <person name="Haridas S."/>
            <person name="Kuo A."/>
            <person name="Salamov A."/>
            <person name="Ahrendt S.R."/>
            <person name="Lipzen A."/>
            <person name="Sullivan W."/>
            <person name="Andreopoulos W.B."/>
            <person name="Clum A."/>
            <person name="Lindquist E."/>
            <person name="Daum C."/>
            <person name="Ramamoorthy G.K."/>
            <person name="Gryganskyi A."/>
            <person name="Culley D."/>
            <person name="Magnuson J.K."/>
            <person name="James T.Y."/>
            <person name="O'Malley M.A."/>
            <person name="Stajich J.E."/>
            <person name="Spatafora J.W."/>
            <person name="Visel A."/>
            <person name="Grigoriev I.V."/>
        </authorList>
    </citation>
    <scope>NUCLEOTIDE SEQUENCE [LARGE SCALE GENOMIC DNA]</scope>
    <source>
        <strain evidence="1 2">PL171</strain>
    </source>
</reference>